<dbReference type="KEGG" id="bbrx:BRETT_001976"/>
<evidence type="ECO:0000256" key="6">
    <source>
        <dbReference type="ARBA" id="ARBA00023015"/>
    </source>
</evidence>
<evidence type="ECO:0000256" key="2">
    <source>
        <dbReference type="ARBA" id="ARBA00022723"/>
    </source>
</evidence>
<evidence type="ECO:0000256" key="1">
    <source>
        <dbReference type="ARBA" id="ARBA00004123"/>
    </source>
</evidence>
<feature type="region of interest" description="Disordered" evidence="11">
    <location>
        <begin position="79"/>
        <end position="106"/>
    </location>
</feature>
<evidence type="ECO:0000256" key="8">
    <source>
        <dbReference type="ARBA" id="ARBA00023242"/>
    </source>
</evidence>
<keyword evidence="4 9" id="KW-0863">Zinc-finger</keyword>
<sequence>MADRSRSSLDQISGNSVQSSSIPDDTLNDIMNFNLDSGSAQYTGSGGPRGQPDASMHVNHDNMQTRAPMLPNIMIEPAGFGGPAISSQGRPTGEHTGGQGEAGADFEGSYQSGLLLHPLSAASNSYSDLSNTSPYMSAPESPFGDDDDLSSFINSALGDARGRMPGGMQTVQEGEVQEGEVQGGMQTEMQALNQGGLMDPIEQLAPLTVGNLQQQEQLQKQQIQQQQQQIQQQLHQVQLQQLQLHDSTADRLVFGAAEATDHSLGNFLASPFSAASPKSFSASQNDSDYLQSPYATPSANIVENPEAVAAKTPSLFSQSPSRASRRGRPGPVIRIEKDVSAGVSAGVSVGAPVGGPSDSADAPPGPTGSSEQPPDTFLSIPADEPHGRRRGSVSSRSHSRRSSSSHTRGSSRSRTSSRVKKPDSGAGSRSGSRSRSRSRSRSASISTSRHSRQGSDYEETVDENGHLTYKLSRERLSDLAAPASAGKKKMQKNPATFVCKVCGKKFTRPYNLKSHMRTHTNERPYVCSICGKAFARQHDRKRHEDLHTGEKKFQCRGVLADGITVWGCGKRFARTDALRRHFQTESGKECIRPLLQEMAREKEGYRGRGSAGLPGSTGRTATRENIPGREAIPAEGTISGQMAGAKILTRWPSPWITPGQPGRA</sequence>
<dbReference type="FunFam" id="3.30.160.60:FF:002218">
    <property type="entry name" value="Transcriptional regulator CRZ1"/>
    <property type="match status" value="1"/>
</dbReference>
<dbReference type="InterPro" id="IPR013087">
    <property type="entry name" value="Znf_C2H2_type"/>
</dbReference>
<evidence type="ECO:0000256" key="7">
    <source>
        <dbReference type="ARBA" id="ARBA00023163"/>
    </source>
</evidence>
<evidence type="ECO:0000256" key="9">
    <source>
        <dbReference type="PROSITE-ProRule" id="PRU00042"/>
    </source>
</evidence>
<feature type="compositionally biased region" description="Low complexity" evidence="11">
    <location>
        <begin position="274"/>
        <end position="283"/>
    </location>
</feature>
<feature type="compositionally biased region" description="Basic residues" evidence="11">
    <location>
        <begin position="387"/>
        <end position="419"/>
    </location>
</feature>
<evidence type="ECO:0000313" key="13">
    <source>
        <dbReference type="EMBL" id="QOU21812.1"/>
    </source>
</evidence>
<feature type="compositionally biased region" description="Polar residues" evidence="11">
    <location>
        <begin position="284"/>
        <end position="294"/>
    </location>
</feature>
<evidence type="ECO:0000256" key="5">
    <source>
        <dbReference type="ARBA" id="ARBA00022833"/>
    </source>
</evidence>
<evidence type="ECO:0000313" key="14">
    <source>
        <dbReference type="Proteomes" id="UP000663131"/>
    </source>
</evidence>
<feature type="compositionally biased region" description="Polar residues" evidence="11">
    <location>
        <begin position="8"/>
        <end position="43"/>
    </location>
</feature>
<dbReference type="GO" id="GO:0005654">
    <property type="term" value="C:nucleoplasm"/>
    <property type="evidence" value="ECO:0007669"/>
    <property type="project" value="TreeGrafter"/>
</dbReference>
<dbReference type="GO" id="GO:0071248">
    <property type="term" value="P:cellular response to metal ion"/>
    <property type="evidence" value="ECO:0007669"/>
    <property type="project" value="UniProtKB-ARBA"/>
</dbReference>
<dbReference type="EMBL" id="CP063137">
    <property type="protein sequence ID" value="QOU21812.1"/>
    <property type="molecule type" value="Genomic_DNA"/>
</dbReference>
<keyword evidence="8" id="KW-0539">Nucleus</keyword>
<dbReference type="GO" id="GO:0000978">
    <property type="term" value="F:RNA polymerase II cis-regulatory region sequence-specific DNA binding"/>
    <property type="evidence" value="ECO:0007669"/>
    <property type="project" value="TreeGrafter"/>
</dbReference>
<dbReference type="SMART" id="SM00355">
    <property type="entry name" value="ZnF_C2H2"/>
    <property type="match status" value="2"/>
</dbReference>
<keyword evidence="6" id="KW-0805">Transcription regulation</keyword>
<accession>A0A871RFP8</accession>
<feature type="region of interest" description="Disordered" evidence="11">
    <location>
        <begin position="346"/>
        <end position="462"/>
    </location>
</feature>
<dbReference type="Pfam" id="PF00096">
    <property type="entry name" value="zf-C2H2"/>
    <property type="match status" value="2"/>
</dbReference>
<feature type="region of interest" description="Disordered" evidence="11">
    <location>
        <begin position="311"/>
        <end position="332"/>
    </location>
</feature>
<dbReference type="GeneID" id="64573900"/>
<dbReference type="InterPro" id="IPR036236">
    <property type="entry name" value="Znf_C2H2_sf"/>
</dbReference>
<keyword evidence="5" id="KW-0862">Zinc</keyword>
<dbReference type="PANTHER" id="PTHR24399:SF23">
    <property type="entry name" value="C2H2-TYPE DOMAIN-CONTAINING PROTEIN"/>
    <property type="match status" value="1"/>
</dbReference>
<evidence type="ECO:0000256" key="3">
    <source>
        <dbReference type="ARBA" id="ARBA00022737"/>
    </source>
</evidence>
<dbReference type="PANTHER" id="PTHR24399">
    <property type="entry name" value="ZINC FINGER AND BTB DOMAIN-CONTAINING"/>
    <property type="match status" value="1"/>
</dbReference>
<protein>
    <recommendedName>
        <fullName evidence="12">C2H2-type domain-containing protein</fullName>
    </recommendedName>
</protein>
<feature type="domain" description="C2H2-type" evidence="12">
    <location>
        <begin position="553"/>
        <end position="590"/>
    </location>
</feature>
<name>A0A871RFP8_DEKBR</name>
<keyword evidence="10" id="KW-0175">Coiled coil</keyword>
<keyword evidence="7" id="KW-0804">Transcription</keyword>
<dbReference type="Proteomes" id="UP000663131">
    <property type="component" value="Chromosome 9"/>
</dbReference>
<dbReference type="FunFam" id="3.30.160.60:FF:000181">
    <property type="entry name" value="C2H2 type zinc finger protein"/>
    <property type="match status" value="1"/>
</dbReference>
<dbReference type="PROSITE" id="PS00028">
    <property type="entry name" value="ZINC_FINGER_C2H2_1"/>
    <property type="match status" value="2"/>
</dbReference>
<keyword evidence="2" id="KW-0479">Metal-binding</keyword>
<comment type="subcellular location">
    <subcellularLocation>
        <location evidence="1">Nucleus</location>
    </subcellularLocation>
</comment>
<evidence type="ECO:0000256" key="4">
    <source>
        <dbReference type="ARBA" id="ARBA00022771"/>
    </source>
</evidence>
<dbReference type="RefSeq" id="XP_041138305.1">
    <property type="nucleotide sequence ID" value="XM_041280514.1"/>
</dbReference>
<gene>
    <name evidence="13" type="ORF">BRETT_001976</name>
</gene>
<feature type="coiled-coil region" evidence="10">
    <location>
        <begin position="209"/>
        <end position="243"/>
    </location>
</feature>
<dbReference type="GO" id="GO:0008270">
    <property type="term" value="F:zinc ion binding"/>
    <property type="evidence" value="ECO:0007669"/>
    <property type="project" value="UniProtKB-KW"/>
</dbReference>
<evidence type="ECO:0000259" key="12">
    <source>
        <dbReference type="PROSITE" id="PS50157"/>
    </source>
</evidence>
<dbReference type="AlphaFoldDB" id="A0A871RFP8"/>
<feature type="region of interest" description="Disordered" evidence="11">
    <location>
        <begin position="1"/>
        <end position="59"/>
    </location>
</feature>
<feature type="compositionally biased region" description="Low complexity" evidence="11">
    <location>
        <begin position="346"/>
        <end position="359"/>
    </location>
</feature>
<dbReference type="GO" id="GO:0001227">
    <property type="term" value="F:DNA-binding transcription repressor activity, RNA polymerase II-specific"/>
    <property type="evidence" value="ECO:0007669"/>
    <property type="project" value="TreeGrafter"/>
</dbReference>
<dbReference type="PROSITE" id="PS50157">
    <property type="entry name" value="ZINC_FINGER_C2H2_2"/>
    <property type="match status" value="3"/>
</dbReference>
<feature type="region of interest" description="Disordered" evidence="11">
    <location>
        <begin position="602"/>
        <end position="639"/>
    </location>
</feature>
<feature type="domain" description="C2H2-type" evidence="12">
    <location>
        <begin position="497"/>
        <end position="524"/>
    </location>
</feature>
<dbReference type="SUPFAM" id="SSF57667">
    <property type="entry name" value="beta-beta-alpha zinc fingers"/>
    <property type="match status" value="1"/>
</dbReference>
<dbReference type="GO" id="GO:0071468">
    <property type="term" value="P:cellular response to acidic pH"/>
    <property type="evidence" value="ECO:0007669"/>
    <property type="project" value="UniProtKB-ARBA"/>
</dbReference>
<feature type="domain" description="C2H2-type" evidence="12">
    <location>
        <begin position="525"/>
        <end position="552"/>
    </location>
</feature>
<feature type="region of interest" description="Disordered" evidence="11">
    <location>
        <begin position="274"/>
        <end position="294"/>
    </location>
</feature>
<reference evidence="13" key="1">
    <citation type="submission" date="2020-10" db="EMBL/GenBank/DDBJ databases">
        <authorList>
            <person name="Palmer J.M."/>
        </authorList>
    </citation>
    <scope>NUCLEOTIDE SEQUENCE</scope>
    <source>
        <strain evidence="13">UCD 2041</strain>
    </source>
</reference>
<dbReference type="OrthoDB" id="8117402at2759"/>
<reference evidence="13" key="2">
    <citation type="journal article" name="BMC Genomics">
        <title>New genome assemblies reveal patterns of domestication and adaptation across Brettanomyces (Dekkera) species.</title>
        <authorList>
            <person name="Roach M.J."/>
            <person name="Borneman A.R."/>
        </authorList>
    </citation>
    <scope>NUCLEOTIDE SEQUENCE</scope>
    <source>
        <strain evidence="13">UCD 2041</strain>
    </source>
</reference>
<organism evidence="13 14">
    <name type="scientific">Dekkera bruxellensis</name>
    <name type="common">Brettanomyces custersii</name>
    <dbReference type="NCBI Taxonomy" id="5007"/>
    <lineage>
        <taxon>Eukaryota</taxon>
        <taxon>Fungi</taxon>
        <taxon>Dikarya</taxon>
        <taxon>Ascomycota</taxon>
        <taxon>Saccharomycotina</taxon>
        <taxon>Pichiomycetes</taxon>
        <taxon>Pichiales</taxon>
        <taxon>Pichiaceae</taxon>
        <taxon>Brettanomyces</taxon>
    </lineage>
</organism>
<evidence type="ECO:0000256" key="10">
    <source>
        <dbReference type="SAM" id="Coils"/>
    </source>
</evidence>
<proteinExistence type="predicted"/>
<evidence type="ECO:0000256" key="11">
    <source>
        <dbReference type="SAM" id="MobiDB-lite"/>
    </source>
</evidence>
<keyword evidence="3" id="KW-0677">Repeat</keyword>
<dbReference type="GO" id="GO:0033554">
    <property type="term" value="P:cellular response to stress"/>
    <property type="evidence" value="ECO:0007669"/>
    <property type="project" value="UniProtKB-ARBA"/>
</dbReference>
<dbReference type="Gene3D" id="3.30.160.60">
    <property type="entry name" value="Classic Zinc Finger"/>
    <property type="match status" value="3"/>
</dbReference>